<protein>
    <submittedName>
        <fullName evidence="2">Uncharacterized protein</fullName>
    </submittedName>
</protein>
<dbReference type="VEuPathDB" id="CryptoDB:Cvel_22690"/>
<feature type="region of interest" description="Disordered" evidence="1">
    <location>
        <begin position="93"/>
        <end position="226"/>
    </location>
</feature>
<dbReference type="EMBL" id="CDMZ01001389">
    <property type="protein sequence ID" value="CEM31840.1"/>
    <property type="molecule type" value="Genomic_DNA"/>
</dbReference>
<dbReference type="AlphaFoldDB" id="A0A0G4GNH6"/>
<evidence type="ECO:0000313" key="2">
    <source>
        <dbReference type="EMBL" id="CEM31840.1"/>
    </source>
</evidence>
<proteinExistence type="predicted"/>
<organism evidence="2">
    <name type="scientific">Chromera velia CCMP2878</name>
    <dbReference type="NCBI Taxonomy" id="1169474"/>
    <lineage>
        <taxon>Eukaryota</taxon>
        <taxon>Sar</taxon>
        <taxon>Alveolata</taxon>
        <taxon>Colpodellida</taxon>
        <taxon>Chromeraceae</taxon>
        <taxon>Chromera</taxon>
    </lineage>
</organism>
<feature type="compositionally biased region" description="Basic and acidic residues" evidence="1">
    <location>
        <begin position="127"/>
        <end position="163"/>
    </location>
</feature>
<accession>A0A0G4GNH6</accession>
<gene>
    <name evidence="2" type="ORF">Cvel_22690</name>
</gene>
<sequence>MERLINIRPSVSSALLVCRVRDPKKETEKDSSSSPPCLSAYPSGGWSLAAEPLTTCKDMAVRDLYANLRKEESRPERTASVAIRLIGGHLNLHSHHSHASGASGQSGRSPPLRVRRPDGAHTGLSVRSRERGKEAEKETAGARSAEGRGERSRGSRRTGKEKAAGTGTGTGARVLLAAALRSQVGGGSGARAGPKATTSKASGRRSGPGAEEDESEGRDAWSCGDG</sequence>
<feature type="compositionally biased region" description="Low complexity" evidence="1">
    <location>
        <begin position="171"/>
        <end position="181"/>
    </location>
</feature>
<name>A0A0G4GNH6_9ALVE</name>
<evidence type="ECO:0000256" key="1">
    <source>
        <dbReference type="SAM" id="MobiDB-lite"/>
    </source>
</evidence>
<reference evidence="2" key="1">
    <citation type="submission" date="2014-11" db="EMBL/GenBank/DDBJ databases">
        <authorList>
            <person name="Otto D Thomas"/>
            <person name="Naeem Raeece"/>
        </authorList>
    </citation>
    <scope>NUCLEOTIDE SEQUENCE</scope>
</reference>